<organism evidence="1">
    <name type="scientific">Brassica oleracea</name>
    <name type="common">Wild cabbage</name>
    <dbReference type="NCBI Taxonomy" id="3712"/>
    <lineage>
        <taxon>Eukaryota</taxon>
        <taxon>Viridiplantae</taxon>
        <taxon>Streptophyta</taxon>
        <taxon>Embryophyta</taxon>
        <taxon>Tracheophyta</taxon>
        <taxon>Spermatophyta</taxon>
        <taxon>Magnoliopsida</taxon>
        <taxon>eudicotyledons</taxon>
        <taxon>Gunneridae</taxon>
        <taxon>Pentapetalae</taxon>
        <taxon>rosids</taxon>
        <taxon>malvids</taxon>
        <taxon>Brassicales</taxon>
        <taxon>Brassicaceae</taxon>
        <taxon>Brassiceae</taxon>
        <taxon>Brassica</taxon>
    </lineage>
</organism>
<dbReference type="AlphaFoldDB" id="A0A3P6CWI3"/>
<sequence length="92" mass="10339">MAGGLGKCSKIRHIVRLRQLLRRWRDQARMSSFSRSVPSDVPVRTRCCLRGDQSQKICRACNVSEPSCPKESSGSSGERVRFCEPRSVGFPL</sequence>
<dbReference type="EMBL" id="LR031874">
    <property type="protein sequence ID" value="VDD23177.1"/>
    <property type="molecule type" value="Genomic_DNA"/>
</dbReference>
<accession>A0A3P6CWI3</accession>
<gene>
    <name evidence="1" type="ORF">BOLC2T09314H</name>
</gene>
<protein>
    <submittedName>
        <fullName evidence="1">Uncharacterized protein</fullName>
    </submittedName>
</protein>
<evidence type="ECO:0000313" key="1">
    <source>
        <dbReference type="EMBL" id="VDD23177.1"/>
    </source>
</evidence>
<reference evidence="1" key="1">
    <citation type="submission" date="2018-11" db="EMBL/GenBank/DDBJ databases">
        <authorList>
            <consortium name="Genoscope - CEA"/>
            <person name="William W."/>
        </authorList>
    </citation>
    <scope>NUCLEOTIDE SEQUENCE</scope>
</reference>
<name>A0A3P6CWI3_BRAOL</name>
<proteinExistence type="predicted"/>